<comment type="caution">
    <text evidence="1">The sequence shown here is derived from an EMBL/GenBank/DDBJ whole genome shotgun (WGS) entry which is preliminary data.</text>
</comment>
<reference evidence="1 2" key="1">
    <citation type="submission" date="2024-09" db="EMBL/GenBank/DDBJ databases">
        <authorList>
            <person name="Sun Q."/>
            <person name="Mori K."/>
        </authorList>
    </citation>
    <scope>NUCLEOTIDE SEQUENCE [LARGE SCALE GENOMIC DNA]</scope>
    <source>
        <strain evidence="1 2">JCM 12520</strain>
    </source>
</reference>
<dbReference type="PIRSF" id="PIRSF016498">
    <property type="entry name" value="UCP016498"/>
    <property type="match status" value="1"/>
</dbReference>
<evidence type="ECO:0000313" key="1">
    <source>
        <dbReference type="EMBL" id="MFB9750902.1"/>
    </source>
</evidence>
<evidence type="ECO:0000313" key="2">
    <source>
        <dbReference type="Proteomes" id="UP001589619"/>
    </source>
</evidence>
<gene>
    <name evidence="1" type="ORF">ACFFNY_04870</name>
</gene>
<dbReference type="InterPro" id="IPR018699">
    <property type="entry name" value="DUF2203"/>
</dbReference>
<organism evidence="1 2">
    <name type="scientific">Paenibacillus hodogayensis</name>
    <dbReference type="NCBI Taxonomy" id="279208"/>
    <lineage>
        <taxon>Bacteria</taxon>
        <taxon>Bacillati</taxon>
        <taxon>Bacillota</taxon>
        <taxon>Bacilli</taxon>
        <taxon>Bacillales</taxon>
        <taxon>Paenibacillaceae</taxon>
        <taxon>Paenibacillus</taxon>
    </lineage>
</organism>
<proteinExistence type="predicted"/>
<protein>
    <submittedName>
        <fullName evidence="1">DUF2203 domain-containing protein</fullName>
    </submittedName>
</protein>
<dbReference type="EMBL" id="JBHMAG010000004">
    <property type="protein sequence ID" value="MFB9750902.1"/>
    <property type="molecule type" value="Genomic_DNA"/>
</dbReference>
<keyword evidence="2" id="KW-1185">Reference proteome</keyword>
<dbReference type="Pfam" id="PF09969">
    <property type="entry name" value="DUF2203"/>
    <property type="match status" value="1"/>
</dbReference>
<name>A0ABV5VRJ8_9BACL</name>
<accession>A0ABV5VRJ8</accession>
<dbReference type="Proteomes" id="UP001589619">
    <property type="component" value="Unassembled WGS sequence"/>
</dbReference>
<sequence length="138" mass="16312">MEKKWFTLEEANAILPIIRQEINQLQSIKREFEKSFMRLRQVKEHTGKIREGQPDLYFTLESELEFMQIEARTLVQSIHMKGAQLKDLDMGLVDFPSLRDGEEVLLCWRLGEEKIAHWHGLNDGYLGRKLIEENGWPE</sequence>
<dbReference type="RefSeq" id="WP_344905344.1">
    <property type="nucleotide sequence ID" value="NZ_BAAAYO010000002.1"/>
</dbReference>